<dbReference type="PANTHER" id="PTHR31645:SF0">
    <property type="entry name" value="OLIGOPEPTIDE TRANSPORTER YGL114W-RELATED"/>
    <property type="match status" value="1"/>
</dbReference>
<dbReference type="InterPro" id="IPR004813">
    <property type="entry name" value="OPT"/>
</dbReference>
<evidence type="ECO:0000256" key="6">
    <source>
        <dbReference type="SAM" id="Phobius"/>
    </source>
</evidence>
<evidence type="ECO:0000313" key="7">
    <source>
        <dbReference type="EMBL" id="MER2492584.1"/>
    </source>
</evidence>
<organism evidence="7 8">
    <name type="scientific">Catenovulum sediminis</name>
    <dbReference type="NCBI Taxonomy" id="1740262"/>
    <lineage>
        <taxon>Bacteria</taxon>
        <taxon>Pseudomonadati</taxon>
        <taxon>Pseudomonadota</taxon>
        <taxon>Gammaproteobacteria</taxon>
        <taxon>Alteromonadales</taxon>
        <taxon>Alteromonadaceae</taxon>
        <taxon>Catenovulum</taxon>
    </lineage>
</organism>
<evidence type="ECO:0000256" key="5">
    <source>
        <dbReference type="ARBA" id="ARBA00023136"/>
    </source>
</evidence>
<feature type="transmembrane region" description="Helical" evidence="6">
    <location>
        <begin position="647"/>
        <end position="664"/>
    </location>
</feature>
<evidence type="ECO:0000256" key="3">
    <source>
        <dbReference type="ARBA" id="ARBA00022692"/>
    </source>
</evidence>
<name>A0ABV1RI76_9ALTE</name>
<dbReference type="InterPro" id="IPR004814">
    <property type="entry name" value="Oligopep_transpt"/>
</dbReference>
<feature type="transmembrane region" description="Helical" evidence="6">
    <location>
        <begin position="47"/>
        <end position="70"/>
    </location>
</feature>
<feature type="transmembrane region" description="Helical" evidence="6">
    <location>
        <begin position="478"/>
        <end position="499"/>
    </location>
</feature>
<sequence length="669" mass="71878">MKQSLRNNRFVKALQQADNSSELTIRTIVLAIIMTIILTAANAYVGLLVGLTVSASIPAAALSMAILSWFKNSNIRQNNMVQTSASAGEALAAGVIFTVPALVIMQAWHSYHFGFIMLLALSGGILGVIFTIPLRNALVIEHKLPYPEGVATAQILQAGHTKSDLNHDRYTSLGVRHLLQATGVSALFKLMSGGFGMLASSFSATKTFFGGTLLSHVSIQFSPALLGVGYILGLNIAILVFIGGVIGTLAGIPLNWLLRAEIIAQKVELSSLNLNQLSSFELIELANAIWQENRRIGVGAILIGGIWSIVQIAKPVYVSIRTNLVSFRTLHNSQKNLLKADGDLPFAICLWFIPLLLIAPALMMAPLFGSGFWAIGMTLLFSVLLLIFAFVFSSVAGYMAGVVGSSNNPISGVTILTVLISSVILFNLTVDNTAFLQVGPIIVMFLAAVTCSAAAIAGDNMQDLKCGRLVGSTPWKQQIYQLLGVAIAASILPFILNLLDASYGIGRPTGDAQNGYLPAPQAGLMAELAHGIFQQSINWSFIWIGAAIAAVCILLEVLFKRLNINFKLNVLAIAIGIYLPFSLSCTLLIGGLLNYWIQQKTKHKNDKNYQQTGTLLASGLVTGEALMGVVLAMVVAFVMPLASPIKYAEWTGLCAFSLVLFYIYKRTRR</sequence>
<proteinExistence type="predicted"/>
<keyword evidence="2" id="KW-0813">Transport</keyword>
<feature type="transmembrane region" description="Helical" evidence="6">
    <location>
        <begin position="23"/>
        <end position="41"/>
    </location>
</feature>
<dbReference type="NCBIfam" id="TIGR00728">
    <property type="entry name" value="OPT_sfam"/>
    <property type="match status" value="1"/>
</dbReference>
<dbReference type="EMBL" id="JBELOE010000216">
    <property type="protein sequence ID" value="MER2492584.1"/>
    <property type="molecule type" value="Genomic_DNA"/>
</dbReference>
<evidence type="ECO:0000256" key="2">
    <source>
        <dbReference type="ARBA" id="ARBA00022448"/>
    </source>
</evidence>
<dbReference type="RefSeq" id="WP_350402061.1">
    <property type="nucleotide sequence ID" value="NZ_JBELOE010000216.1"/>
</dbReference>
<evidence type="ECO:0000256" key="1">
    <source>
        <dbReference type="ARBA" id="ARBA00004141"/>
    </source>
</evidence>
<keyword evidence="8" id="KW-1185">Reference proteome</keyword>
<gene>
    <name evidence="7" type="ORF">ABS311_11930</name>
</gene>
<feature type="transmembrane region" description="Helical" evidence="6">
    <location>
        <begin position="296"/>
        <end position="313"/>
    </location>
</feature>
<keyword evidence="4 6" id="KW-1133">Transmembrane helix</keyword>
<feature type="transmembrane region" description="Helical" evidence="6">
    <location>
        <begin position="224"/>
        <end position="252"/>
    </location>
</feature>
<dbReference type="NCBIfam" id="TIGR00733">
    <property type="entry name" value="OPT family oligopeptide transporter"/>
    <property type="match status" value="1"/>
</dbReference>
<feature type="transmembrane region" description="Helical" evidence="6">
    <location>
        <begin position="541"/>
        <end position="559"/>
    </location>
</feature>
<comment type="caution">
    <text evidence="7">The sequence shown here is derived from an EMBL/GenBank/DDBJ whole genome shotgun (WGS) entry which is preliminary data.</text>
</comment>
<dbReference type="Proteomes" id="UP001467690">
    <property type="component" value="Unassembled WGS sequence"/>
</dbReference>
<protein>
    <submittedName>
        <fullName evidence="7">Oligopeptide transporter, OPT family</fullName>
    </submittedName>
</protein>
<feature type="transmembrane region" description="Helical" evidence="6">
    <location>
        <begin position="90"/>
        <end position="108"/>
    </location>
</feature>
<dbReference type="Pfam" id="PF03169">
    <property type="entry name" value="OPT"/>
    <property type="match status" value="1"/>
</dbReference>
<reference evidence="7 8" key="1">
    <citation type="submission" date="2024-06" db="EMBL/GenBank/DDBJ databases">
        <authorList>
            <person name="Chen R.Y."/>
        </authorList>
    </citation>
    <scope>NUCLEOTIDE SEQUENCE [LARGE SCALE GENOMIC DNA]</scope>
    <source>
        <strain evidence="7 8">D2</strain>
    </source>
</reference>
<feature type="transmembrane region" description="Helical" evidence="6">
    <location>
        <begin position="344"/>
        <end position="365"/>
    </location>
</feature>
<feature type="transmembrane region" description="Helical" evidence="6">
    <location>
        <begin position="114"/>
        <end position="134"/>
    </location>
</feature>
<evidence type="ECO:0000313" key="8">
    <source>
        <dbReference type="Proteomes" id="UP001467690"/>
    </source>
</evidence>
<keyword evidence="5 6" id="KW-0472">Membrane</keyword>
<dbReference type="InterPro" id="IPR045035">
    <property type="entry name" value="YSL-like"/>
</dbReference>
<dbReference type="PANTHER" id="PTHR31645">
    <property type="entry name" value="OLIGOPEPTIDE TRANSPORTER YGL114W-RELATED"/>
    <property type="match status" value="1"/>
</dbReference>
<feature type="transmembrane region" description="Helical" evidence="6">
    <location>
        <begin position="435"/>
        <end position="458"/>
    </location>
</feature>
<feature type="transmembrane region" description="Helical" evidence="6">
    <location>
        <begin position="410"/>
        <end position="428"/>
    </location>
</feature>
<feature type="transmembrane region" description="Helical" evidence="6">
    <location>
        <begin position="186"/>
        <end position="204"/>
    </location>
</feature>
<feature type="transmembrane region" description="Helical" evidence="6">
    <location>
        <begin position="615"/>
        <end position="641"/>
    </location>
</feature>
<feature type="transmembrane region" description="Helical" evidence="6">
    <location>
        <begin position="372"/>
        <end position="398"/>
    </location>
</feature>
<comment type="subcellular location">
    <subcellularLocation>
        <location evidence="1">Membrane</location>
        <topology evidence="1">Multi-pass membrane protein</topology>
    </subcellularLocation>
</comment>
<feature type="transmembrane region" description="Helical" evidence="6">
    <location>
        <begin position="571"/>
        <end position="595"/>
    </location>
</feature>
<evidence type="ECO:0000256" key="4">
    <source>
        <dbReference type="ARBA" id="ARBA00022989"/>
    </source>
</evidence>
<keyword evidence="3 6" id="KW-0812">Transmembrane</keyword>
<accession>A0ABV1RI76</accession>